<dbReference type="Pfam" id="PF01202">
    <property type="entry name" value="SKI"/>
    <property type="match status" value="1"/>
</dbReference>
<keyword evidence="3" id="KW-1185">Reference proteome</keyword>
<dbReference type="InterPro" id="IPR052922">
    <property type="entry name" value="Cytidylate_Kinase-2"/>
</dbReference>
<dbReference type="InterPro" id="IPR031322">
    <property type="entry name" value="Shikimate/glucono_kinase"/>
</dbReference>
<name>A0A1E7R4J5_9GAMM</name>
<keyword evidence="2" id="KW-0418">Kinase</keyword>
<dbReference type="OrthoDB" id="5296079at2"/>
<reference evidence="2 4" key="2">
    <citation type="submission" date="2017-12" db="EMBL/GenBank/DDBJ databases">
        <title>Draft Genome sequences of multiple microbial strains isolated from spacecraft associated surfaces.</title>
        <authorList>
            <person name="Seuylemezian A."/>
            <person name="Vaishampayan P."/>
            <person name="Venkateswaran K."/>
        </authorList>
    </citation>
    <scope>NUCLEOTIDE SEQUENCE [LARGE SCALE GENOMIC DNA]</scope>
    <source>
        <strain evidence="2 4">2P01AA</strain>
    </source>
</reference>
<proteinExistence type="predicted"/>
<keyword evidence="2" id="KW-0808">Transferase</keyword>
<dbReference type="PANTHER" id="PTHR37816:SF1">
    <property type="entry name" value="TOXIN"/>
    <property type="match status" value="1"/>
</dbReference>
<dbReference type="PANTHER" id="PTHR37816">
    <property type="entry name" value="YALI0E33011P"/>
    <property type="match status" value="1"/>
</dbReference>
<dbReference type="SUPFAM" id="SSF52540">
    <property type="entry name" value="P-loop containing nucleoside triphosphate hydrolases"/>
    <property type="match status" value="1"/>
</dbReference>
<reference evidence="1 3" key="1">
    <citation type="submission" date="2013-02" db="EMBL/GenBank/DDBJ databases">
        <title>The Genome Sequence of Acinetobacter sp. NIPH 809.</title>
        <authorList>
            <consortium name="The Broad Institute Genome Sequencing Platform"/>
            <consortium name="The Broad Institute Genome Sequencing Center for Infectious Disease"/>
            <person name="Cerqueira G."/>
            <person name="Feldgarden M."/>
            <person name="Courvalin P."/>
            <person name="Perichon B."/>
            <person name="Grillot-Courvalin C."/>
            <person name="Clermont D."/>
            <person name="Rocha E."/>
            <person name="Yoon E.-J."/>
            <person name="Nemec A."/>
            <person name="Walker B."/>
            <person name="Young S.K."/>
            <person name="Zeng Q."/>
            <person name="Gargeya S."/>
            <person name="Fitzgerald M."/>
            <person name="Haas B."/>
            <person name="Abouelleil A."/>
            <person name="Alvarado L."/>
            <person name="Arachchi H.M."/>
            <person name="Berlin A.M."/>
            <person name="Chapman S.B."/>
            <person name="Dewar J."/>
            <person name="Goldberg J."/>
            <person name="Griggs A."/>
            <person name="Gujja S."/>
            <person name="Hansen M."/>
            <person name="Howarth C."/>
            <person name="Imamovic A."/>
            <person name="Larimer J."/>
            <person name="McCowan C."/>
            <person name="Murphy C."/>
            <person name="Neiman D."/>
            <person name="Pearson M."/>
            <person name="Priest M."/>
            <person name="Roberts A."/>
            <person name="Saif S."/>
            <person name="Shea T."/>
            <person name="Sisk P."/>
            <person name="Sykes S."/>
            <person name="Wortman J."/>
            <person name="Nusbaum C."/>
            <person name="Birren B."/>
        </authorList>
    </citation>
    <scope>NUCLEOTIDE SEQUENCE [LARGE SCALE GENOMIC DNA]</scope>
    <source>
        <strain evidence="1 3">NIPH 809</strain>
    </source>
</reference>
<dbReference type="InterPro" id="IPR027417">
    <property type="entry name" value="P-loop_NTPase"/>
</dbReference>
<dbReference type="RefSeq" id="WP_004652396.1">
    <property type="nucleotide sequence ID" value="NZ_CP158965.1"/>
</dbReference>
<dbReference type="EMBL" id="APOI01000007">
    <property type="protein sequence ID" value="ENU25026.1"/>
    <property type="molecule type" value="Genomic_DNA"/>
</dbReference>
<dbReference type="Proteomes" id="UP000233553">
    <property type="component" value="Unassembled WGS sequence"/>
</dbReference>
<dbReference type="Proteomes" id="UP000013034">
    <property type="component" value="Unassembled WGS sequence"/>
</dbReference>
<organism evidence="2 4">
    <name type="scientific">Acinetobacter proteolyticus</name>
    <dbReference type="NCBI Taxonomy" id="1776741"/>
    <lineage>
        <taxon>Bacteria</taxon>
        <taxon>Pseudomonadati</taxon>
        <taxon>Pseudomonadota</taxon>
        <taxon>Gammaproteobacteria</taxon>
        <taxon>Moraxellales</taxon>
        <taxon>Moraxellaceae</taxon>
        <taxon>Acinetobacter</taxon>
    </lineage>
</organism>
<evidence type="ECO:0000313" key="4">
    <source>
        <dbReference type="Proteomes" id="UP000233553"/>
    </source>
</evidence>
<gene>
    <name evidence="2" type="ORF">CW311_02875</name>
    <name evidence="1" type="ORF">F993_00416</name>
</gene>
<protein>
    <submittedName>
        <fullName evidence="2">Adenylate kinase</fullName>
    </submittedName>
</protein>
<evidence type="ECO:0000313" key="3">
    <source>
        <dbReference type="Proteomes" id="UP000013034"/>
    </source>
</evidence>
<dbReference type="EMBL" id="PISJ01000003">
    <property type="protein sequence ID" value="PKF36131.1"/>
    <property type="molecule type" value="Genomic_DNA"/>
</dbReference>
<accession>A0A1E7R4J5</accession>
<dbReference type="AlphaFoldDB" id="A0A1E7R4J5"/>
<dbReference type="Gene3D" id="3.40.50.300">
    <property type="entry name" value="P-loop containing nucleotide triphosphate hydrolases"/>
    <property type="match status" value="1"/>
</dbReference>
<comment type="caution">
    <text evidence="2">The sequence shown here is derived from an EMBL/GenBank/DDBJ whole genome shotgun (WGS) entry which is preliminary data.</text>
</comment>
<evidence type="ECO:0000313" key="1">
    <source>
        <dbReference type="EMBL" id="ENU25026.1"/>
    </source>
</evidence>
<evidence type="ECO:0000313" key="2">
    <source>
        <dbReference type="EMBL" id="PKF36131.1"/>
    </source>
</evidence>
<sequence length="184" mass="21794">MKFINVVGTSAAGKTTFARQLAQKLGLSYIEMDDLFWLDDWQETPDHEFFAKLQSQIDQAPRGWVLDGNYSRTLDLKLKYIDTIIWLDYSFSLNLYRSVKRAISRAVTQKRLWENSNNRESFKTSFLSKDSIILWMITHHAQNRKKYLAMMNDARYQHIRFIRLTSPKQTAVFLNEMDTHLFNL</sequence>
<dbReference type="GO" id="GO:0016301">
    <property type="term" value="F:kinase activity"/>
    <property type="evidence" value="ECO:0007669"/>
    <property type="project" value="UniProtKB-KW"/>
</dbReference>